<comment type="catalytic activity">
    <reaction evidence="13">
        <text>L-threonyl-[protein] + ATP = O-phospho-L-threonyl-[protein] + ADP + H(+)</text>
        <dbReference type="Rhea" id="RHEA:46608"/>
        <dbReference type="Rhea" id="RHEA-COMP:11060"/>
        <dbReference type="Rhea" id="RHEA-COMP:11605"/>
        <dbReference type="ChEBI" id="CHEBI:15378"/>
        <dbReference type="ChEBI" id="CHEBI:30013"/>
        <dbReference type="ChEBI" id="CHEBI:30616"/>
        <dbReference type="ChEBI" id="CHEBI:61977"/>
        <dbReference type="ChEBI" id="CHEBI:456216"/>
        <dbReference type="EC" id="2.7.11.1"/>
    </reaction>
</comment>
<dbReference type="GO" id="GO:0106310">
    <property type="term" value="F:protein serine kinase activity"/>
    <property type="evidence" value="ECO:0007669"/>
    <property type="project" value="RHEA"/>
</dbReference>
<feature type="region of interest" description="Disordered" evidence="16">
    <location>
        <begin position="481"/>
        <end position="652"/>
    </location>
</feature>
<dbReference type="Proteomes" id="UP000218231">
    <property type="component" value="Unassembled WGS sequence"/>
</dbReference>
<dbReference type="Gene3D" id="3.30.310.80">
    <property type="entry name" value="Kinase associated domain 1, KA1"/>
    <property type="match status" value="1"/>
</dbReference>
<dbReference type="EMBL" id="LIAE01007439">
    <property type="protein sequence ID" value="PAV79263.1"/>
    <property type="molecule type" value="Genomic_DNA"/>
</dbReference>
<keyword evidence="10" id="KW-0446">Lipid-binding</keyword>
<feature type="region of interest" description="Disordered" evidence="16">
    <location>
        <begin position="349"/>
        <end position="371"/>
    </location>
</feature>
<dbReference type="FunFam" id="3.30.200.20:FF:000003">
    <property type="entry name" value="Non-specific serine/threonine protein kinase"/>
    <property type="match status" value="1"/>
</dbReference>
<evidence type="ECO:0000256" key="1">
    <source>
        <dbReference type="ARBA" id="ARBA00004202"/>
    </source>
</evidence>
<evidence type="ECO:0000259" key="17">
    <source>
        <dbReference type="PROSITE" id="PS50011"/>
    </source>
</evidence>
<evidence type="ECO:0000256" key="5">
    <source>
        <dbReference type="ARBA" id="ARBA00022527"/>
    </source>
</evidence>
<comment type="subcellular location">
    <subcellularLocation>
        <location evidence="1">Cell membrane</location>
        <topology evidence="1">Peripheral membrane protein</topology>
    </subcellularLocation>
</comment>
<dbReference type="PROSITE" id="PS50011">
    <property type="entry name" value="PROTEIN_KINASE_DOM"/>
    <property type="match status" value="1"/>
</dbReference>
<evidence type="ECO:0000256" key="8">
    <source>
        <dbReference type="ARBA" id="ARBA00022777"/>
    </source>
</evidence>
<evidence type="ECO:0000256" key="15">
    <source>
        <dbReference type="PROSITE-ProRule" id="PRU10141"/>
    </source>
</evidence>
<dbReference type="AlphaFoldDB" id="A0A2A2KZL2"/>
<dbReference type="PANTHER" id="PTHR24346:SF30">
    <property type="entry name" value="MATERNAL EMBRYONIC LEUCINE ZIPPER KINASE"/>
    <property type="match status" value="1"/>
</dbReference>
<dbReference type="InterPro" id="IPR028375">
    <property type="entry name" value="KA1/Ssp2_C"/>
</dbReference>
<dbReference type="OrthoDB" id="193931at2759"/>
<feature type="compositionally biased region" description="Basic and acidic residues" evidence="16">
    <location>
        <begin position="588"/>
        <end position="604"/>
    </location>
</feature>
<feature type="compositionally biased region" description="Polar residues" evidence="16">
    <location>
        <begin position="349"/>
        <end position="366"/>
    </location>
</feature>
<evidence type="ECO:0000256" key="7">
    <source>
        <dbReference type="ARBA" id="ARBA00022741"/>
    </source>
</evidence>
<sequence>MPDTGKESYRALNGLYVLHDELGSGGFGKVKLATHLLTGQYVAIKIIDKKKIGNDLPRVKTEMDALRTLSHQNICQLYQYIETTEKFFIIMEYCSGGEMFDYIVRKERLPEAEARHFFRQLVQAIAYVHSLGYAHRDLKPENLLLTEELKLKLIDFGLCARPGGPGLVNNKPLDTCCGSPAYAAPELILGQQYLGNRADVWSMGVLLYALLCGALPFEDDNMQLLYRKISNGRYYEPDFLTNSSKELLKRMLQVDPERRITVNELLRHPWLNSTYQAALKWQTIYDKNLVDEDVAREMAYHYGTQLGTMVGKIKEWRFDYLTATYHLLLQLKARGEKFALPPPRLANNQTGSNVISSPTIHNSLENNLDRSGLSDDDEEAYKENMHFKPDRHIAAGDERKKQMLENYSPFFQKIGVFSSQSDESGSSFTDEFEQKMRISKALSPDRDKKNSYARAVNEMLHMPSAFTGRSPQQRILFDRQANVSASTPSTPQGTLSDRDSRDREHKFESLYATAQHNHNHRVVTKPQSNLGYESSDKENQQKNAGGTTSNRDRAAGRGPVRITDDVARRYIYQTPQRPAYRGNINTDSSDRRPIARPRSTDRSCSRPIGLTTPPSIKSHNSPIDSPASGANSSDNGSRHTPRSATKTSKFRTRVFTSLERKAGKMINMLTPRKVRNNDSPQIIRSVQNMVNISVTSSDNPDKVRNALVTVFMQQNMKYEASGWKIFAWQKDTAGGSMNVELEVVILETLGKVGIRRKRLNGNAFLYKKVCEQILAMAQL</sequence>
<dbReference type="InterPro" id="IPR001772">
    <property type="entry name" value="KA1_dom"/>
</dbReference>
<evidence type="ECO:0000313" key="20">
    <source>
        <dbReference type="Proteomes" id="UP000218231"/>
    </source>
</evidence>
<keyword evidence="12" id="KW-0131">Cell cycle</keyword>
<dbReference type="PANTHER" id="PTHR24346">
    <property type="entry name" value="MAP/MICROTUBULE AFFINITY-REGULATING KINASE"/>
    <property type="match status" value="1"/>
</dbReference>
<proteinExistence type="inferred from homology"/>
<protein>
    <recommendedName>
        <fullName evidence="3">non-specific serine/threonine protein kinase</fullName>
        <ecNumber evidence="3">2.7.11.1</ecNumber>
    </recommendedName>
</protein>
<feature type="compositionally biased region" description="Polar residues" evidence="16">
    <location>
        <begin position="481"/>
        <end position="495"/>
    </location>
</feature>
<evidence type="ECO:0000256" key="3">
    <source>
        <dbReference type="ARBA" id="ARBA00012513"/>
    </source>
</evidence>
<dbReference type="InterPro" id="IPR017441">
    <property type="entry name" value="Protein_kinase_ATP_BS"/>
</dbReference>
<dbReference type="GO" id="GO:0004674">
    <property type="term" value="F:protein serine/threonine kinase activity"/>
    <property type="evidence" value="ECO:0007669"/>
    <property type="project" value="UniProtKB-KW"/>
</dbReference>
<evidence type="ECO:0000256" key="16">
    <source>
        <dbReference type="SAM" id="MobiDB-lite"/>
    </source>
</evidence>
<keyword evidence="7 15" id="KW-0547">Nucleotide-binding</keyword>
<keyword evidence="11" id="KW-0472">Membrane</keyword>
<dbReference type="FunFam" id="1.10.510.10:FF:000271">
    <property type="entry name" value="Non-specific serine/threonine protein kinase"/>
    <property type="match status" value="1"/>
</dbReference>
<dbReference type="EC" id="2.7.11.1" evidence="3"/>
<keyword evidence="9 15" id="KW-0067">ATP-binding</keyword>
<evidence type="ECO:0000256" key="6">
    <source>
        <dbReference type="ARBA" id="ARBA00022679"/>
    </source>
</evidence>
<dbReference type="InterPro" id="IPR011009">
    <property type="entry name" value="Kinase-like_dom_sf"/>
</dbReference>
<evidence type="ECO:0000259" key="18">
    <source>
        <dbReference type="PROSITE" id="PS50032"/>
    </source>
</evidence>
<dbReference type="GO" id="GO:0005524">
    <property type="term" value="F:ATP binding"/>
    <property type="evidence" value="ECO:0007669"/>
    <property type="project" value="UniProtKB-UniRule"/>
</dbReference>
<keyword evidence="20" id="KW-1185">Reference proteome</keyword>
<evidence type="ECO:0000256" key="9">
    <source>
        <dbReference type="ARBA" id="ARBA00022840"/>
    </source>
</evidence>
<dbReference type="SUPFAM" id="SSF103243">
    <property type="entry name" value="KA1-like"/>
    <property type="match status" value="1"/>
</dbReference>
<keyword evidence="8" id="KW-0418">Kinase</keyword>
<dbReference type="PROSITE" id="PS00108">
    <property type="entry name" value="PROTEIN_KINASE_ST"/>
    <property type="match status" value="1"/>
</dbReference>
<dbReference type="CDD" id="cd14341">
    <property type="entry name" value="UBA_MELK"/>
    <property type="match status" value="1"/>
</dbReference>
<dbReference type="SMART" id="SM00220">
    <property type="entry name" value="S_TKc"/>
    <property type="match status" value="1"/>
</dbReference>
<dbReference type="Pfam" id="PF02149">
    <property type="entry name" value="KA1"/>
    <property type="match status" value="1"/>
</dbReference>
<evidence type="ECO:0000256" key="2">
    <source>
        <dbReference type="ARBA" id="ARBA00006234"/>
    </source>
</evidence>
<accession>A0A2A2KZL2</accession>
<dbReference type="PROSITE" id="PS00107">
    <property type="entry name" value="PROTEIN_KINASE_ATP"/>
    <property type="match status" value="1"/>
</dbReference>
<dbReference type="Gene3D" id="1.10.510.10">
    <property type="entry name" value="Transferase(Phosphotransferase) domain 1"/>
    <property type="match status" value="1"/>
</dbReference>
<evidence type="ECO:0000313" key="19">
    <source>
        <dbReference type="EMBL" id="PAV79263.1"/>
    </source>
</evidence>
<evidence type="ECO:0000256" key="13">
    <source>
        <dbReference type="ARBA" id="ARBA00047899"/>
    </source>
</evidence>
<feature type="binding site" evidence="15">
    <location>
        <position position="45"/>
    </location>
    <ligand>
        <name>ATP</name>
        <dbReference type="ChEBI" id="CHEBI:30616"/>
    </ligand>
</feature>
<name>A0A2A2KZL2_9BILA</name>
<evidence type="ECO:0000256" key="11">
    <source>
        <dbReference type="ARBA" id="ARBA00023136"/>
    </source>
</evidence>
<evidence type="ECO:0000256" key="4">
    <source>
        <dbReference type="ARBA" id="ARBA00022475"/>
    </source>
</evidence>
<feature type="compositionally biased region" description="Polar residues" evidence="16">
    <location>
        <begin position="612"/>
        <end position="635"/>
    </location>
</feature>
<dbReference type="CDD" id="cd12198">
    <property type="entry name" value="MELK_C"/>
    <property type="match status" value="1"/>
</dbReference>
<comment type="caution">
    <text evidence="19">The sequence shown here is derived from an EMBL/GenBank/DDBJ whole genome shotgun (WGS) entry which is preliminary data.</text>
</comment>
<organism evidence="19 20">
    <name type="scientific">Diploscapter pachys</name>
    <dbReference type="NCBI Taxonomy" id="2018661"/>
    <lineage>
        <taxon>Eukaryota</taxon>
        <taxon>Metazoa</taxon>
        <taxon>Ecdysozoa</taxon>
        <taxon>Nematoda</taxon>
        <taxon>Chromadorea</taxon>
        <taxon>Rhabditida</taxon>
        <taxon>Rhabditina</taxon>
        <taxon>Rhabditomorpha</taxon>
        <taxon>Rhabditoidea</taxon>
        <taxon>Rhabditidae</taxon>
        <taxon>Diploscapter</taxon>
    </lineage>
</organism>
<dbReference type="GO" id="GO:0005737">
    <property type="term" value="C:cytoplasm"/>
    <property type="evidence" value="ECO:0007669"/>
    <property type="project" value="TreeGrafter"/>
</dbReference>
<keyword evidence="6" id="KW-0808">Transferase</keyword>
<feature type="domain" description="Protein kinase" evidence="17">
    <location>
        <begin position="16"/>
        <end position="271"/>
    </location>
</feature>
<keyword evidence="4" id="KW-1003">Cell membrane</keyword>
<gene>
    <name evidence="19" type="ORF">WR25_04974</name>
</gene>
<comment type="catalytic activity">
    <reaction evidence="14">
        <text>L-seryl-[protein] + ATP = O-phospho-L-seryl-[protein] + ADP + H(+)</text>
        <dbReference type="Rhea" id="RHEA:17989"/>
        <dbReference type="Rhea" id="RHEA-COMP:9863"/>
        <dbReference type="Rhea" id="RHEA-COMP:11604"/>
        <dbReference type="ChEBI" id="CHEBI:15378"/>
        <dbReference type="ChEBI" id="CHEBI:29999"/>
        <dbReference type="ChEBI" id="CHEBI:30616"/>
        <dbReference type="ChEBI" id="CHEBI:83421"/>
        <dbReference type="ChEBI" id="CHEBI:456216"/>
        <dbReference type="EC" id="2.7.11.1"/>
    </reaction>
</comment>
<evidence type="ECO:0000256" key="10">
    <source>
        <dbReference type="ARBA" id="ARBA00023121"/>
    </source>
</evidence>
<feature type="compositionally biased region" description="Basic and acidic residues" evidence="16">
    <location>
        <begin position="496"/>
        <end position="508"/>
    </location>
</feature>
<keyword evidence="5" id="KW-0723">Serine/threonine-protein kinase</keyword>
<reference evidence="19 20" key="1">
    <citation type="journal article" date="2017" name="Curr. Biol.">
        <title>Genome architecture and evolution of a unichromosomal asexual nematode.</title>
        <authorList>
            <person name="Fradin H."/>
            <person name="Zegar C."/>
            <person name="Gutwein M."/>
            <person name="Lucas J."/>
            <person name="Kovtun M."/>
            <person name="Corcoran D."/>
            <person name="Baugh L.R."/>
            <person name="Kiontke K."/>
            <person name="Gunsalus K."/>
            <person name="Fitch D.H."/>
            <person name="Piano F."/>
        </authorList>
    </citation>
    <scope>NUCLEOTIDE SEQUENCE [LARGE SCALE GENOMIC DNA]</scope>
    <source>
        <strain evidence="19">PF1309</strain>
    </source>
</reference>
<dbReference type="GO" id="GO:0035556">
    <property type="term" value="P:intracellular signal transduction"/>
    <property type="evidence" value="ECO:0007669"/>
    <property type="project" value="TreeGrafter"/>
</dbReference>
<dbReference type="GO" id="GO:0008289">
    <property type="term" value="F:lipid binding"/>
    <property type="evidence" value="ECO:0007669"/>
    <property type="project" value="UniProtKB-KW"/>
</dbReference>
<feature type="domain" description="KA1" evidence="18">
    <location>
        <begin position="730"/>
        <end position="779"/>
    </location>
</feature>
<dbReference type="InterPro" id="IPR048637">
    <property type="entry name" value="MELK_UBA"/>
</dbReference>
<evidence type="ECO:0000256" key="12">
    <source>
        <dbReference type="ARBA" id="ARBA00023306"/>
    </source>
</evidence>
<dbReference type="Pfam" id="PF21594">
    <property type="entry name" value="UBA_MELK"/>
    <property type="match status" value="1"/>
</dbReference>
<dbReference type="InterPro" id="IPR000719">
    <property type="entry name" value="Prot_kinase_dom"/>
</dbReference>
<dbReference type="InterPro" id="IPR008271">
    <property type="entry name" value="Ser/Thr_kinase_AS"/>
</dbReference>
<dbReference type="Pfam" id="PF00069">
    <property type="entry name" value="Pkinase"/>
    <property type="match status" value="1"/>
</dbReference>
<dbReference type="STRING" id="2018661.A0A2A2KZL2"/>
<dbReference type="SUPFAM" id="SSF56112">
    <property type="entry name" value="Protein kinase-like (PK-like)"/>
    <property type="match status" value="1"/>
</dbReference>
<evidence type="ECO:0000256" key="14">
    <source>
        <dbReference type="ARBA" id="ARBA00048679"/>
    </source>
</evidence>
<dbReference type="PROSITE" id="PS50032">
    <property type="entry name" value="KA1"/>
    <property type="match status" value="1"/>
</dbReference>
<comment type="similarity">
    <text evidence="2">Belongs to the protein kinase superfamily. CAMK Ser/Thr protein kinase family. SNF1 subfamily.</text>
</comment>
<dbReference type="GO" id="GO:0005886">
    <property type="term" value="C:plasma membrane"/>
    <property type="evidence" value="ECO:0007669"/>
    <property type="project" value="UniProtKB-SubCell"/>
</dbReference>